<keyword evidence="5" id="KW-1185">Reference proteome</keyword>
<feature type="chain" id="PRO_5039495429" description="PPM-type phosphatase domain-containing protein" evidence="2">
    <location>
        <begin position="23"/>
        <end position="704"/>
    </location>
</feature>
<evidence type="ECO:0000256" key="2">
    <source>
        <dbReference type="SAM" id="SignalP"/>
    </source>
</evidence>
<reference evidence="4 5" key="1">
    <citation type="submission" date="2019-10" db="EMBL/GenBank/DDBJ databases">
        <title>Whole genome shotgun sequence of Acrocarpospora macrocephala NBRC 16266.</title>
        <authorList>
            <person name="Ichikawa N."/>
            <person name="Kimura A."/>
            <person name="Kitahashi Y."/>
            <person name="Komaki H."/>
            <person name="Oguchi A."/>
        </authorList>
    </citation>
    <scope>NUCLEOTIDE SEQUENCE [LARGE SCALE GENOMIC DNA]</scope>
    <source>
        <strain evidence="4 5">NBRC 16266</strain>
    </source>
</reference>
<dbReference type="Gene3D" id="3.60.40.10">
    <property type="entry name" value="PPM-type phosphatase domain"/>
    <property type="match status" value="1"/>
</dbReference>
<comment type="caution">
    <text evidence="4">The sequence shown here is derived from an EMBL/GenBank/DDBJ whole genome shotgun (WGS) entry which is preliminary data.</text>
</comment>
<dbReference type="InterPro" id="IPR036457">
    <property type="entry name" value="PPM-type-like_dom_sf"/>
</dbReference>
<dbReference type="Pfam" id="PF13672">
    <property type="entry name" value="PP2C_2"/>
    <property type="match status" value="1"/>
</dbReference>
<evidence type="ECO:0000256" key="1">
    <source>
        <dbReference type="SAM" id="MobiDB-lite"/>
    </source>
</evidence>
<proteinExistence type="predicted"/>
<feature type="region of interest" description="Disordered" evidence="1">
    <location>
        <begin position="349"/>
        <end position="431"/>
    </location>
</feature>
<dbReference type="SUPFAM" id="SSF81606">
    <property type="entry name" value="PP2C-like"/>
    <property type="match status" value="1"/>
</dbReference>
<feature type="compositionally biased region" description="Polar residues" evidence="1">
    <location>
        <begin position="380"/>
        <end position="389"/>
    </location>
</feature>
<dbReference type="Proteomes" id="UP000331127">
    <property type="component" value="Unassembled WGS sequence"/>
</dbReference>
<feature type="domain" description="PPM-type phosphatase" evidence="3">
    <location>
        <begin position="459"/>
        <end position="696"/>
    </location>
</feature>
<accession>A0A5M3X6G3</accession>
<dbReference type="PROSITE" id="PS51746">
    <property type="entry name" value="PPM_2"/>
    <property type="match status" value="1"/>
</dbReference>
<gene>
    <name evidence="4" type="ORF">Amac_080500</name>
</gene>
<organism evidence="4 5">
    <name type="scientific">Acrocarpospora macrocephala</name>
    <dbReference type="NCBI Taxonomy" id="150177"/>
    <lineage>
        <taxon>Bacteria</taxon>
        <taxon>Bacillati</taxon>
        <taxon>Actinomycetota</taxon>
        <taxon>Actinomycetes</taxon>
        <taxon>Streptosporangiales</taxon>
        <taxon>Streptosporangiaceae</taxon>
        <taxon>Acrocarpospora</taxon>
    </lineage>
</organism>
<dbReference type="AlphaFoldDB" id="A0A5M3X6G3"/>
<dbReference type="RefSeq" id="WP_218041576.1">
    <property type="nucleotide sequence ID" value="NZ_BAAAHL010000036.1"/>
</dbReference>
<dbReference type="PROSITE" id="PS51257">
    <property type="entry name" value="PROKAR_LIPOPROTEIN"/>
    <property type="match status" value="1"/>
</dbReference>
<protein>
    <recommendedName>
        <fullName evidence="3">PPM-type phosphatase domain-containing protein</fullName>
    </recommendedName>
</protein>
<name>A0A5M3X6G3_9ACTN</name>
<dbReference type="InterPro" id="IPR001932">
    <property type="entry name" value="PPM-type_phosphatase-like_dom"/>
</dbReference>
<dbReference type="EMBL" id="BLAE01000059">
    <property type="protein sequence ID" value="GES14453.1"/>
    <property type="molecule type" value="Genomic_DNA"/>
</dbReference>
<evidence type="ECO:0000313" key="5">
    <source>
        <dbReference type="Proteomes" id="UP000331127"/>
    </source>
</evidence>
<sequence length="704" mass="75088">MRSRAGIAAGLLLVACGLAGCAAGDTDVGHRAASPAGEVAQDPITIQSFGLAEDNYIAMLFAEALRQTGRSAETKFIEDTTIEEQGAPATLSLVYDLDLLEHLAGPEFQAVRSQEFQSELPGRLPQSHVVVAPLPVVRKDILIFDSNEIKSEQVTKFFANTPGQEPGDLAGKDVTVRETFGSGLTTELQTRYPLLKLSFEKPDKLRKAVEGRDVPIAIVPETMTSRSGYKTARTPDGFLPERTLLAVTTGIDDATRQLLREVATRLDATAVRKAVAAGPASFPQSARRWLDDKGPKLAPVAQSTSPCAGSCGQAPDLNFLPSGAIIAAFLLLSGSVWLVRRFRLFGPSPRRNRLGEDESGLEPTSTPAHVSDPLPPGLTAGNQLLSAQTAEDEVSAQDPEESVSATQVLEHARQDDPEGENEPFVAGRPPKPIRVRLPPVVTSAIAGTALDWGLIGKTTVRAASVRGRTHSYDGEPRQDAYGVRLSSDRRWVIAVVADGLGSAVRAEIAATAAVARALSIIDDDLATDPRLDWYQVMERIAGAITEAVDSPATGQAQAKASAKPATTLTAVVIPAEGPGEVVCAAVGDSPALLLAEGYWQPIVTAEPKAPMLENVTRSLPGAPHAVRIDRREWQADGLLIITTDGFHDSLGDGRTGFAQHVAEKWKKPPGILEFLRYIDFRASGFHDDRTVVAIWGGEHDTEVA</sequence>
<keyword evidence="2" id="KW-0732">Signal</keyword>
<evidence type="ECO:0000259" key="3">
    <source>
        <dbReference type="PROSITE" id="PS51746"/>
    </source>
</evidence>
<evidence type="ECO:0000313" key="4">
    <source>
        <dbReference type="EMBL" id="GES14453.1"/>
    </source>
</evidence>
<dbReference type="SMART" id="SM00332">
    <property type="entry name" value="PP2Cc"/>
    <property type="match status" value="1"/>
</dbReference>
<feature type="compositionally biased region" description="Acidic residues" evidence="1">
    <location>
        <begin position="390"/>
        <end position="401"/>
    </location>
</feature>
<feature type="signal peptide" evidence="2">
    <location>
        <begin position="1"/>
        <end position="22"/>
    </location>
</feature>